<dbReference type="InterPro" id="IPR037185">
    <property type="entry name" value="EmrE-like"/>
</dbReference>
<sequence>MENWALIAIILVISLCESAGQSCLKKLFVNPDKKYLYFVAVIFYSIVCYLLIMSYKYKGMGLVNILWSGMSILVICSVGIAFFGEKITLMDKIGMALIVCGMICVLWEGGH</sequence>
<keyword evidence="1" id="KW-0812">Transmembrane</keyword>
<dbReference type="GO" id="GO:0022857">
    <property type="term" value="F:transmembrane transporter activity"/>
    <property type="evidence" value="ECO:0007669"/>
    <property type="project" value="InterPro"/>
</dbReference>
<accession>A0A6C0BVW0</accession>
<dbReference type="AlphaFoldDB" id="A0A6C0BVW0"/>
<protein>
    <recommendedName>
        <fullName evidence="3">EamA domain-containing protein</fullName>
    </recommendedName>
</protein>
<name>A0A6C0BVW0_9ZZZZ</name>
<keyword evidence="1" id="KW-1133">Transmembrane helix</keyword>
<dbReference type="Gene3D" id="1.10.3730.20">
    <property type="match status" value="1"/>
</dbReference>
<evidence type="ECO:0008006" key="3">
    <source>
        <dbReference type="Google" id="ProtNLM"/>
    </source>
</evidence>
<dbReference type="EMBL" id="MN739255">
    <property type="protein sequence ID" value="QHS95669.1"/>
    <property type="molecule type" value="Genomic_DNA"/>
</dbReference>
<keyword evidence="1" id="KW-0472">Membrane</keyword>
<proteinExistence type="predicted"/>
<evidence type="ECO:0000256" key="1">
    <source>
        <dbReference type="SAM" id="Phobius"/>
    </source>
</evidence>
<dbReference type="SUPFAM" id="SSF103481">
    <property type="entry name" value="Multidrug resistance efflux transporter EmrE"/>
    <property type="match status" value="1"/>
</dbReference>
<reference evidence="2" key="1">
    <citation type="journal article" date="2020" name="Nature">
        <title>Giant virus diversity and host interactions through global metagenomics.</title>
        <authorList>
            <person name="Schulz F."/>
            <person name="Roux S."/>
            <person name="Paez-Espino D."/>
            <person name="Jungbluth S."/>
            <person name="Walsh D.A."/>
            <person name="Denef V.J."/>
            <person name="McMahon K.D."/>
            <person name="Konstantinidis K.T."/>
            <person name="Eloe-Fadrosh E.A."/>
            <person name="Kyrpides N.C."/>
            <person name="Woyke T."/>
        </authorList>
    </citation>
    <scope>NUCLEOTIDE SEQUENCE</scope>
    <source>
        <strain evidence="2">GVMAG-M-3300018868-6</strain>
    </source>
</reference>
<feature type="transmembrane region" description="Helical" evidence="1">
    <location>
        <begin position="89"/>
        <end position="107"/>
    </location>
</feature>
<organism evidence="2">
    <name type="scientific">viral metagenome</name>
    <dbReference type="NCBI Taxonomy" id="1070528"/>
    <lineage>
        <taxon>unclassified sequences</taxon>
        <taxon>metagenomes</taxon>
        <taxon>organismal metagenomes</taxon>
    </lineage>
</organism>
<feature type="transmembrane region" description="Helical" evidence="1">
    <location>
        <begin position="35"/>
        <end position="55"/>
    </location>
</feature>
<dbReference type="InterPro" id="IPR045324">
    <property type="entry name" value="Small_multidrug_res"/>
</dbReference>
<evidence type="ECO:0000313" key="2">
    <source>
        <dbReference type="EMBL" id="QHS95669.1"/>
    </source>
</evidence>
<dbReference type="Pfam" id="PF00893">
    <property type="entry name" value="Multi_Drug_Res"/>
    <property type="match status" value="1"/>
</dbReference>
<feature type="transmembrane region" description="Helical" evidence="1">
    <location>
        <begin position="62"/>
        <end position="83"/>
    </location>
</feature>
<dbReference type="GO" id="GO:0005886">
    <property type="term" value="C:plasma membrane"/>
    <property type="evidence" value="ECO:0007669"/>
    <property type="project" value="InterPro"/>
</dbReference>